<evidence type="ECO:0000256" key="5">
    <source>
        <dbReference type="ARBA" id="ARBA00022691"/>
    </source>
</evidence>
<dbReference type="PANTHER" id="PTHR46111:SF1">
    <property type="entry name" value="RIBOSOMAL RNA SMALL SUBUNIT METHYLTRANSFERASE I"/>
    <property type="match status" value="1"/>
</dbReference>
<dbReference type="Gene3D" id="3.30.950.10">
    <property type="entry name" value="Methyltransferase, Cobalt-precorrin-4 Transmethylase, Domain 2"/>
    <property type="match status" value="1"/>
</dbReference>
<evidence type="ECO:0000256" key="1">
    <source>
        <dbReference type="ARBA" id="ARBA00022490"/>
    </source>
</evidence>
<proteinExistence type="predicted"/>
<dbReference type="EMBL" id="CP157894">
    <property type="protein sequence ID" value="XBT18393.1"/>
    <property type="molecule type" value="Genomic_DNA"/>
</dbReference>
<dbReference type="PANTHER" id="PTHR46111">
    <property type="entry name" value="RIBOSOMAL RNA SMALL SUBUNIT METHYLTRANSFERASE I"/>
    <property type="match status" value="1"/>
</dbReference>
<keyword evidence="2" id="KW-0698">rRNA processing</keyword>
<protein>
    <submittedName>
        <fullName evidence="7">SAM-dependent methyltransferase</fullName>
    </submittedName>
</protein>
<evidence type="ECO:0000256" key="2">
    <source>
        <dbReference type="ARBA" id="ARBA00022552"/>
    </source>
</evidence>
<dbReference type="GO" id="GO:0032259">
    <property type="term" value="P:methylation"/>
    <property type="evidence" value="ECO:0007669"/>
    <property type="project" value="UniProtKB-KW"/>
</dbReference>
<accession>A0AAU7QR44</accession>
<gene>
    <name evidence="7" type="ORF">ABNO50_00100</name>
</gene>
<evidence type="ECO:0000256" key="4">
    <source>
        <dbReference type="ARBA" id="ARBA00022679"/>
    </source>
</evidence>
<dbReference type="InterPro" id="IPR000878">
    <property type="entry name" value="4pyrrol_Mease"/>
</dbReference>
<dbReference type="InterPro" id="IPR014777">
    <property type="entry name" value="4pyrrole_Mease_sub1"/>
</dbReference>
<evidence type="ECO:0000259" key="6">
    <source>
        <dbReference type="Pfam" id="PF00590"/>
    </source>
</evidence>
<keyword evidence="4" id="KW-0808">Transferase</keyword>
<dbReference type="SUPFAM" id="SSF53790">
    <property type="entry name" value="Tetrapyrrole methylase"/>
    <property type="match status" value="1"/>
</dbReference>
<dbReference type="InterPro" id="IPR014776">
    <property type="entry name" value="4pyrrole_Mease_sub2"/>
</dbReference>
<sequence>MLYIIPTPIGNLEDITIRAIKILKISKYIILENYYRSKILFDKYKILNKKIILNNKFNEHKKIDKIYKKIKKNKICSLICNAGTPLISDPGYLIIKKCIKNNIKFNVLPGANAFIPSLISSGFPIHNFLFIGFLPLKKKKIINLLKIKKTLIIYDTPKKIKKNFIKYKKYLFNKKIFIHNEISKIYEKKIYLIYNNINKLNFLDKIKGEITYIIDNNI</sequence>
<dbReference type="PIRSF" id="PIRSF005917">
    <property type="entry name" value="MTase_YraL"/>
    <property type="match status" value="1"/>
</dbReference>
<dbReference type="Pfam" id="PF00590">
    <property type="entry name" value="TP_methylase"/>
    <property type="match status" value="1"/>
</dbReference>
<keyword evidence="5" id="KW-0949">S-adenosyl-L-methionine</keyword>
<dbReference type="GO" id="GO:0006364">
    <property type="term" value="P:rRNA processing"/>
    <property type="evidence" value="ECO:0007669"/>
    <property type="project" value="UniProtKB-KW"/>
</dbReference>
<dbReference type="Gene3D" id="3.40.1010.10">
    <property type="entry name" value="Cobalt-precorrin-4 Transmethylase, Domain 1"/>
    <property type="match status" value="1"/>
</dbReference>
<dbReference type="AlphaFoldDB" id="A0AAU7QR44"/>
<name>A0AAU7QR44_9FLAO</name>
<reference evidence="7" key="1">
    <citation type="submission" date="2024-06" db="EMBL/GenBank/DDBJ databases">
        <title>Diversity, functionality, and evolutionary history of bacterial symbionts in false click beetles (Coleoptera, Throscidae).</title>
        <authorList>
            <person name="Wierz J.C."/>
            <person name="Malm H."/>
            <person name="Kaltenpoth M."/>
            <person name="Engl T."/>
        </authorList>
    </citation>
    <scope>NUCLEOTIDE SEQUENCE</scope>
    <source>
        <strain evidence="7">Tduv</strain>
    </source>
</reference>
<feature type="domain" description="Tetrapyrrole methylase" evidence="6">
    <location>
        <begin position="1"/>
        <end position="162"/>
    </location>
</feature>
<keyword evidence="3 7" id="KW-0489">Methyltransferase</keyword>
<keyword evidence="1" id="KW-0963">Cytoplasm</keyword>
<evidence type="ECO:0000313" key="7">
    <source>
        <dbReference type="EMBL" id="XBT18393.1"/>
    </source>
</evidence>
<dbReference type="InterPro" id="IPR035996">
    <property type="entry name" value="4pyrrol_Methylase_sf"/>
</dbReference>
<dbReference type="GO" id="GO:0008168">
    <property type="term" value="F:methyltransferase activity"/>
    <property type="evidence" value="ECO:0007669"/>
    <property type="project" value="UniProtKB-KW"/>
</dbReference>
<evidence type="ECO:0000256" key="3">
    <source>
        <dbReference type="ARBA" id="ARBA00022603"/>
    </source>
</evidence>
<dbReference type="InterPro" id="IPR008189">
    <property type="entry name" value="rRNA_ssu_MeTfrase_I"/>
</dbReference>
<organism evidence="7">
    <name type="scientific">Candidatus Shikimatogenerans sp. Tduv</name>
    <dbReference type="NCBI Taxonomy" id="3158567"/>
    <lineage>
        <taxon>Bacteria</taxon>
        <taxon>Pseudomonadati</taxon>
        <taxon>Bacteroidota</taxon>
        <taxon>Flavobacteriia</taxon>
        <taxon>Flavobacteriales</taxon>
        <taxon>Candidatus Shikimatogenerans</taxon>
    </lineage>
</organism>